<dbReference type="Gene3D" id="1.20.1530.10">
    <property type="entry name" value="Na+/H+ antiporter like domain"/>
    <property type="match status" value="1"/>
</dbReference>
<feature type="transmembrane region" description="Helical" evidence="6">
    <location>
        <begin position="228"/>
        <end position="247"/>
    </location>
</feature>
<keyword evidence="6" id="KW-0406">Ion transport</keyword>
<evidence type="ECO:0000313" key="8">
    <source>
        <dbReference type="Proteomes" id="UP000008631"/>
    </source>
</evidence>
<dbReference type="GO" id="GO:0006885">
    <property type="term" value="P:regulation of pH"/>
    <property type="evidence" value="ECO:0007669"/>
    <property type="project" value="UniProtKB-UniRule"/>
</dbReference>
<comment type="similarity">
    <text evidence="6">Belongs to the NhaA Na(+)/H(+) (TC 2.A.33) antiporter family.</text>
</comment>
<evidence type="ECO:0000256" key="2">
    <source>
        <dbReference type="ARBA" id="ARBA00022475"/>
    </source>
</evidence>
<evidence type="ECO:0000256" key="3">
    <source>
        <dbReference type="ARBA" id="ARBA00022692"/>
    </source>
</evidence>
<dbReference type="PANTHER" id="PTHR30341:SF0">
    <property type="entry name" value="NA(+)_H(+) ANTIPORTER NHAA"/>
    <property type="match status" value="1"/>
</dbReference>
<keyword evidence="6" id="KW-0997">Cell inner membrane</keyword>
<protein>
    <recommendedName>
        <fullName evidence="6">Na(+)/H(+) antiporter NhaA</fullName>
    </recommendedName>
    <alternativeName>
        <fullName evidence="6">Sodium/proton antiporter NhaA</fullName>
    </alternativeName>
</protein>
<feature type="transmembrane region" description="Helical" evidence="6">
    <location>
        <begin position="40"/>
        <end position="58"/>
    </location>
</feature>
<keyword evidence="6" id="KW-0739">Sodium transport</keyword>
<evidence type="ECO:0000313" key="7">
    <source>
        <dbReference type="EMBL" id="ADV63230.1"/>
    </source>
</evidence>
<feature type="transmembrane region" description="Helical" evidence="6">
    <location>
        <begin position="203"/>
        <end position="221"/>
    </location>
</feature>
<dbReference type="InParanoid" id="E8QZT9"/>
<organism evidence="7 8">
    <name type="scientific">Isosphaera pallida (strain ATCC 43644 / DSM 9630 / IS1B)</name>
    <dbReference type="NCBI Taxonomy" id="575540"/>
    <lineage>
        <taxon>Bacteria</taxon>
        <taxon>Pseudomonadati</taxon>
        <taxon>Planctomycetota</taxon>
        <taxon>Planctomycetia</taxon>
        <taxon>Isosphaerales</taxon>
        <taxon>Isosphaeraceae</taxon>
        <taxon>Isosphaera</taxon>
    </lineage>
</organism>
<feature type="transmembrane region" description="Helical" evidence="6">
    <location>
        <begin position="149"/>
        <end position="168"/>
    </location>
</feature>
<feature type="transmembrane region" description="Helical" evidence="6">
    <location>
        <begin position="423"/>
        <end position="443"/>
    </location>
</feature>
<dbReference type="GO" id="GO:0005886">
    <property type="term" value="C:plasma membrane"/>
    <property type="evidence" value="ECO:0007669"/>
    <property type="project" value="UniProtKB-SubCell"/>
</dbReference>
<accession>E8QZT9</accession>
<keyword evidence="4 6" id="KW-1133">Transmembrane helix</keyword>
<evidence type="ECO:0000256" key="1">
    <source>
        <dbReference type="ARBA" id="ARBA00004429"/>
    </source>
</evidence>
<feature type="transmembrane region" description="Helical" evidence="6">
    <location>
        <begin position="317"/>
        <end position="336"/>
    </location>
</feature>
<dbReference type="KEGG" id="ipa:Isop_2660"/>
<dbReference type="PANTHER" id="PTHR30341">
    <property type="entry name" value="SODIUM ION/PROTON ANTIPORTER NHAA-RELATED"/>
    <property type="match status" value="1"/>
</dbReference>
<evidence type="ECO:0000256" key="5">
    <source>
        <dbReference type="ARBA" id="ARBA00023136"/>
    </source>
</evidence>
<evidence type="ECO:0000256" key="6">
    <source>
        <dbReference type="HAMAP-Rule" id="MF_01844"/>
    </source>
</evidence>
<gene>
    <name evidence="6" type="primary">nhaA</name>
    <name evidence="7" type="ordered locus">Isop_2660</name>
</gene>
<dbReference type="InterPro" id="IPR023171">
    <property type="entry name" value="Na/H_antiporter_dom_sf"/>
</dbReference>
<evidence type="ECO:0000256" key="4">
    <source>
        <dbReference type="ARBA" id="ARBA00022989"/>
    </source>
</evidence>
<sequence length="455" mass="48539">MATRKDKTKPTTHNPLPVQPIDRWLAPVNRFMHIEATSGILLMLCAATALAIANSPYAKEFAAIWKMPIVVLFNEFTIADTFGHLIINDGLMTIFFFVIGLEVKRELVHGELRDPKKALLPIVAALGGMVGPALVYLAFQWGEPGQRGWAIPMATDIAFVVGLLALFGNRVPFSLKIFLLTLAIVDDLGAVLVIAFVLTEEIAFSWLLAAGFGFVLTYTLNLVGVRKVGVYVVVGIFIWLSFLKSGVHPTVAGVLLGLFTPAKALIGSPAFVEILQQTIAKAKREDLPPEQMLPSVERLSFAARETIAPVHRLETALHPWVAFFIMPIFALANAGVPLDPSAVREPVALAVSAGLVLGKPLGILAASALAVSLGWTRLPEGVTWRMIAGGACLAGIGFTMALFINTLAFPVSEFPEKEAAGKIGVLAGSLVSGLLGSALLAAVCSESRSQDTEAD</sequence>
<feature type="transmembrane region" description="Helical" evidence="6">
    <location>
        <begin position="348"/>
        <end position="375"/>
    </location>
</feature>
<keyword evidence="6" id="KW-0813">Transport</keyword>
<proteinExistence type="inferred from homology"/>
<keyword evidence="8" id="KW-1185">Reference proteome</keyword>
<comment type="catalytic activity">
    <reaction evidence="6">
        <text>Na(+)(in) + 2 H(+)(out) = Na(+)(out) + 2 H(+)(in)</text>
        <dbReference type="Rhea" id="RHEA:29251"/>
        <dbReference type="ChEBI" id="CHEBI:15378"/>
        <dbReference type="ChEBI" id="CHEBI:29101"/>
    </reaction>
</comment>
<keyword evidence="6" id="KW-0915">Sodium</keyword>
<reference key="1">
    <citation type="submission" date="2010-11" db="EMBL/GenBank/DDBJ databases">
        <title>The complete sequence of chromosome of Isophaera pallida ATCC 43644.</title>
        <authorList>
            <consortium name="US DOE Joint Genome Institute (JGI-PGF)"/>
            <person name="Lucas S."/>
            <person name="Copeland A."/>
            <person name="Lapidus A."/>
            <person name="Bruce D."/>
            <person name="Goodwin L."/>
            <person name="Pitluck S."/>
            <person name="Kyrpides N."/>
            <person name="Mavromatis K."/>
            <person name="Pagani I."/>
            <person name="Ivanova N."/>
            <person name="Saunders E."/>
            <person name="Brettin T."/>
            <person name="Detter J.C."/>
            <person name="Han C."/>
            <person name="Tapia R."/>
            <person name="Land M."/>
            <person name="Hauser L."/>
            <person name="Markowitz V."/>
            <person name="Cheng J.-F."/>
            <person name="Hugenholtz P."/>
            <person name="Woyke T."/>
            <person name="Wu D."/>
            <person name="Eisen J.A."/>
        </authorList>
    </citation>
    <scope>NUCLEOTIDE SEQUENCE</scope>
    <source>
        <strain>ATCC 43644</strain>
    </source>
</reference>
<reference evidence="7 8" key="2">
    <citation type="journal article" date="2011" name="Stand. Genomic Sci.">
        <title>Complete genome sequence of Isosphaera pallida type strain (IS1B).</title>
        <authorList>
            <consortium name="US DOE Joint Genome Institute (JGI-PGF)"/>
            <person name="Goker M."/>
            <person name="Cleland D."/>
            <person name="Saunders E."/>
            <person name="Lapidus A."/>
            <person name="Nolan M."/>
            <person name="Lucas S."/>
            <person name="Hammon N."/>
            <person name="Deshpande S."/>
            <person name="Cheng J.F."/>
            <person name="Tapia R."/>
            <person name="Han C."/>
            <person name="Goodwin L."/>
            <person name="Pitluck S."/>
            <person name="Liolios K."/>
            <person name="Pagani I."/>
            <person name="Ivanova N."/>
            <person name="Mavromatis K."/>
            <person name="Pati A."/>
            <person name="Chen A."/>
            <person name="Palaniappan K."/>
            <person name="Land M."/>
            <person name="Hauser L."/>
            <person name="Chang Y.J."/>
            <person name="Jeffries C.D."/>
            <person name="Detter J.C."/>
            <person name="Beck B."/>
            <person name="Woyke T."/>
            <person name="Bristow J."/>
            <person name="Eisen J.A."/>
            <person name="Markowitz V."/>
            <person name="Hugenholtz P."/>
            <person name="Kyrpides N.C."/>
            <person name="Klenk H.P."/>
        </authorList>
    </citation>
    <scope>NUCLEOTIDE SEQUENCE [LARGE SCALE GENOMIC DNA]</scope>
    <source>
        <strain evidence="8">ATCC 43644 / DSM 9630 / IS1B</strain>
    </source>
</reference>
<keyword evidence="3 6" id="KW-0812">Transmembrane</keyword>
<feature type="transmembrane region" description="Helical" evidence="6">
    <location>
        <begin position="78"/>
        <end position="98"/>
    </location>
</feature>
<dbReference type="GO" id="GO:0015385">
    <property type="term" value="F:sodium:proton antiporter activity"/>
    <property type="evidence" value="ECO:0007669"/>
    <property type="project" value="UniProtKB-UniRule"/>
</dbReference>
<feature type="transmembrane region" description="Helical" evidence="6">
    <location>
        <begin position="177"/>
        <end position="197"/>
    </location>
</feature>
<feature type="transmembrane region" description="Helical" evidence="6">
    <location>
        <begin position="387"/>
        <end position="411"/>
    </location>
</feature>
<name>E8QZT9_ISOPI</name>
<dbReference type="Proteomes" id="UP000008631">
    <property type="component" value="Chromosome"/>
</dbReference>
<keyword evidence="2 6" id="KW-1003">Cell membrane</keyword>
<dbReference type="eggNOG" id="COG3004">
    <property type="taxonomic scope" value="Bacteria"/>
</dbReference>
<comment type="function">
    <text evidence="6">Na(+)/H(+) antiporter that extrudes sodium in exchange for external protons.</text>
</comment>
<comment type="subcellular location">
    <subcellularLocation>
        <location evidence="1 6">Cell inner membrane</location>
        <topology evidence="1 6">Multi-pass membrane protein</topology>
    </subcellularLocation>
</comment>
<dbReference type="AlphaFoldDB" id="E8QZT9"/>
<dbReference type="STRING" id="575540.Isop_2660"/>
<dbReference type="InterPro" id="IPR004670">
    <property type="entry name" value="NhaA"/>
</dbReference>
<dbReference type="HAMAP" id="MF_01844">
    <property type="entry name" value="NhaA"/>
    <property type="match status" value="1"/>
</dbReference>
<dbReference type="Pfam" id="PF06965">
    <property type="entry name" value="Na_H_antiport_1"/>
    <property type="match status" value="1"/>
</dbReference>
<keyword evidence="5 6" id="KW-0472">Membrane</keyword>
<dbReference type="HOGENOM" id="CLU_015803_1_2_0"/>
<dbReference type="RefSeq" id="WP_013565518.1">
    <property type="nucleotide sequence ID" value="NC_014962.1"/>
</dbReference>
<dbReference type="EMBL" id="CP002353">
    <property type="protein sequence ID" value="ADV63230.1"/>
    <property type="molecule type" value="Genomic_DNA"/>
</dbReference>
<keyword evidence="6" id="KW-0050">Antiport</keyword>
<dbReference type="NCBIfam" id="TIGR00773">
    <property type="entry name" value="NhaA"/>
    <property type="match status" value="1"/>
</dbReference>
<feature type="transmembrane region" description="Helical" evidence="6">
    <location>
        <begin position="118"/>
        <end position="137"/>
    </location>
</feature>
<feature type="transmembrane region" description="Helical" evidence="6">
    <location>
        <begin position="253"/>
        <end position="275"/>
    </location>
</feature>
<dbReference type="FunCoup" id="E8QZT9">
    <property type="interactions" value="55"/>
</dbReference>